<sequence>MTAGADRRLPVVLLLVLATIGACAHPKPDGGNNVVKPEGWREITLVDAVSFAVPPDAQAQDFQPVDSAFGVMRGPNYEVVYDYGRFGEDLTALTDKPEFVRTSREITGGTAAEVAFRGDGNPWGWVRILSTQQDESNHLTIRVSCVDVAACRLADDVFNSIRRI</sequence>
<evidence type="ECO:0000313" key="2">
    <source>
        <dbReference type="EMBL" id="MBP2328159.1"/>
    </source>
</evidence>
<evidence type="ECO:0008006" key="4">
    <source>
        <dbReference type="Google" id="ProtNLM"/>
    </source>
</evidence>
<reference evidence="2 3" key="1">
    <citation type="submission" date="2021-03" db="EMBL/GenBank/DDBJ databases">
        <title>Sequencing the genomes of 1000 actinobacteria strains.</title>
        <authorList>
            <person name="Klenk H.-P."/>
        </authorList>
    </citation>
    <scope>NUCLEOTIDE SEQUENCE [LARGE SCALE GENOMIC DNA]</scope>
    <source>
        <strain evidence="2 3">DSM 46670</strain>
    </source>
</reference>
<proteinExistence type="predicted"/>
<gene>
    <name evidence="2" type="ORF">JOF56_008544</name>
</gene>
<keyword evidence="1" id="KW-0732">Signal</keyword>
<feature type="signal peptide" evidence="1">
    <location>
        <begin position="1"/>
        <end position="24"/>
    </location>
</feature>
<dbReference type="RefSeq" id="WP_209645210.1">
    <property type="nucleotide sequence ID" value="NZ_JAGINW010000001.1"/>
</dbReference>
<protein>
    <recommendedName>
        <fullName evidence="4">Lipoprotein</fullName>
    </recommendedName>
</protein>
<keyword evidence="3" id="KW-1185">Reference proteome</keyword>
<accession>A0ABS4TUR3</accession>
<dbReference type="EMBL" id="JAGINW010000001">
    <property type="protein sequence ID" value="MBP2328159.1"/>
    <property type="molecule type" value="Genomic_DNA"/>
</dbReference>
<evidence type="ECO:0000313" key="3">
    <source>
        <dbReference type="Proteomes" id="UP001519332"/>
    </source>
</evidence>
<name>A0ABS4TUR3_9PSEU</name>
<dbReference type="PROSITE" id="PS51257">
    <property type="entry name" value="PROKAR_LIPOPROTEIN"/>
    <property type="match status" value="1"/>
</dbReference>
<organism evidence="2 3">
    <name type="scientific">Kibdelosporangium banguiense</name>
    <dbReference type="NCBI Taxonomy" id="1365924"/>
    <lineage>
        <taxon>Bacteria</taxon>
        <taxon>Bacillati</taxon>
        <taxon>Actinomycetota</taxon>
        <taxon>Actinomycetes</taxon>
        <taxon>Pseudonocardiales</taxon>
        <taxon>Pseudonocardiaceae</taxon>
        <taxon>Kibdelosporangium</taxon>
    </lineage>
</organism>
<dbReference type="Proteomes" id="UP001519332">
    <property type="component" value="Unassembled WGS sequence"/>
</dbReference>
<comment type="caution">
    <text evidence="2">The sequence shown here is derived from an EMBL/GenBank/DDBJ whole genome shotgun (WGS) entry which is preliminary data.</text>
</comment>
<feature type="chain" id="PRO_5045245761" description="Lipoprotein" evidence="1">
    <location>
        <begin position="25"/>
        <end position="164"/>
    </location>
</feature>
<evidence type="ECO:0000256" key="1">
    <source>
        <dbReference type="SAM" id="SignalP"/>
    </source>
</evidence>